<evidence type="ECO:0000313" key="2">
    <source>
        <dbReference type="EMBL" id="PSL05440.1"/>
    </source>
</evidence>
<dbReference type="InterPro" id="IPR019595">
    <property type="entry name" value="DUF2470"/>
</dbReference>
<dbReference type="InterPro" id="IPR037119">
    <property type="entry name" value="Haem_oxidase_HugZ-like_sf"/>
</dbReference>
<protein>
    <submittedName>
        <fullName evidence="2">Uncharacterized protein DUF2470</fullName>
    </submittedName>
</protein>
<organism evidence="2 3">
    <name type="scientific">Haloactinopolyspora alba</name>
    <dbReference type="NCBI Taxonomy" id="648780"/>
    <lineage>
        <taxon>Bacteria</taxon>
        <taxon>Bacillati</taxon>
        <taxon>Actinomycetota</taxon>
        <taxon>Actinomycetes</taxon>
        <taxon>Jiangellales</taxon>
        <taxon>Jiangellaceae</taxon>
        <taxon>Haloactinopolyspora</taxon>
    </lineage>
</organism>
<dbReference type="Proteomes" id="UP000243528">
    <property type="component" value="Unassembled WGS sequence"/>
</dbReference>
<sequence length="103" mass="11217">MTENPFGPDVIEAVAEHMNDDHADDSLLIVRALGGQPGASAAQVTSLDGDGVDFTATVDGAPRTVRVPWSRRLTERPEIRPEFIRMYAEAARAHGLRPRTGEH</sequence>
<dbReference type="AlphaFoldDB" id="A0A2P8E7J6"/>
<reference evidence="2 3" key="1">
    <citation type="submission" date="2018-03" db="EMBL/GenBank/DDBJ databases">
        <title>Genomic Encyclopedia of Archaeal and Bacterial Type Strains, Phase II (KMG-II): from individual species to whole genera.</title>
        <authorList>
            <person name="Goeker M."/>
        </authorList>
    </citation>
    <scope>NUCLEOTIDE SEQUENCE [LARGE SCALE GENOMIC DNA]</scope>
    <source>
        <strain evidence="2 3">DSM 45211</strain>
    </source>
</reference>
<name>A0A2P8E7J6_9ACTN</name>
<dbReference type="Pfam" id="PF10615">
    <property type="entry name" value="DUF2470"/>
    <property type="match status" value="1"/>
</dbReference>
<evidence type="ECO:0000259" key="1">
    <source>
        <dbReference type="Pfam" id="PF10615"/>
    </source>
</evidence>
<dbReference type="RefSeq" id="WP_205740499.1">
    <property type="nucleotide sequence ID" value="NZ_ML142899.1"/>
</dbReference>
<gene>
    <name evidence="2" type="ORF">CLV30_104310</name>
</gene>
<dbReference type="Gene3D" id="3.20.180.10">
    <property type="entry name" value="PNP-oxidase-like"/>
    <property type="match status" value="1"/>
</dbReference>
<accession>A0A2P8E7J6</accession>
<dbReference type="EMBL" id="PYGE01000004">
    <property type="protein sequence ID" value="PSL05440.1"/>
    <property type="molecule type" value="Genomic_DNA"/>
</dbReference>
<feature type="domain" description="DUF2470" evidence="1">
    <location>
        <begin position="14"/>
        <end position="86"/>
    </location>
</feature>
<comment type="caution">
    <text evidence="2">The sequence shown here is derived from an EMBL/GenBank/DDBJ whole genome shotgun (WGS) entry which is preliminary data.</text>
</comment>
<dbReference type="SUPFAM" id="SSF50475">
    <property type="entry name" value="FMN-binding split barrel"/>
    <property type="match status" value="1"/>
</dbReference>
<proteinExistence type="predicted"/>
<keyword evidence="3" id="KW-1185">Reference proteome</keyword>
<evidence type="ECO:0000313" key="3">
    <source>
        <dbReference type="Proteomes" id="UP000243528"/>
    </source>
</evidence>